<evidence type="ECO:0000313" key="2">
    <source>
        <dbReference type="Proteomes" id="UP000266340"/>
    </source>
</evidence>
<dbReference type="RefSeq" id="WP_119147680.1">
    <property type="nucleotide sequence ID" value="NZ_QXJM01000016.1"/>
</dbReference>
<sequence length="170" mass="18207">MEMGNLAIVNEPSVRKRRETYGVNSFQGYIEETLSRLRIPFQAFESLQAALEWKPDILIPALCEENADNGQKLQDYVEAGGTVVSYAGLRGLAHKLGYCEERPLGPGYAVLPEALGPIRFLSATGWSKIGVQDAAKTGSLHACSPTGAEAGPALLSIPWAGERSSAGRST</sequence>
<organism evidence="1 2">
    <name type="scientific">Cohnella faecalis</name>
    <dbReference type="NCBI Taxonomy" id="2315694"/>
    <lineage>
        <taxon>Bacteria</taxon>
        <taxon>Bacillati</taxon>
        <taxon>Bacillota</taxon>
        <taxon>Bacilli</taxon>
        <taxon>Bacillales</taxon>
        <taxon>Paenibacillaceae</taxon>
        <taxon>Cohnella</taxon>
    </lineage>
</organism>
<reference evidence="1 2" key="1">
    <citation type="submission" date="2018-09" db="EMBL/GenBank/DDBJ databases">
        <title>Cohnella cavernae sp. nov., isolated from a karst cave.</title>
        <authorList>
            <person name="Zhu H."/>
        </authorList>
    </citation>
    <scope>NUCLEOTIDE SEQUENCE [LARGE SCALE GENOMIC DNA]</scope>
    <source>
        <strain evidence="1 2">K2E09-144</strain>
    </source>
</reference>
<protein>
    <submittedName>
        <fullName evidence="1">Uncharacterized protein</fullName>
    </submittedName>
</protein>
<accession>A0A398CS93</accession>
<evidence type="ECO:0000313" key="1">
    <source>
        <dbReference type="EMBL" id="RIE05080.1"/>
    </source>
</evidence>
<name>A0A398CS93_9BACL</name>
<dbReference type="AlphaFoldDB" id="A0A398CS93"/>
<dbReference type="EMBL" id="QXJM01000016">
    <property type="protein sequence ID" value="RIE05080.1"/>
    <property type="molecule type" value="Genomic_DNA"/>
</dbReference>
<comment type="caution">
    <text evidence="1">The sequence shown here is derived from an EMBL/GenBank/DDBJ whole genome shotgun (WGS) entry which is preliminary data.</text>
</comment>
<dbReference type="Proteomes" id="UP000266340">
    <property type="component" value="Unassembled WGS sequence"/>
</dbReference>
<proteinExistence type="predicted"/>
<dbReference type="OrthoDB" id="2680569at2"/>
<gene>
    <name evidence="1" type="ORF">D3H35_02820</name>
</gene>
<keyword evidence="2" id="KW-1185">Reference proteome</keyword>